<evidence type="ECO:0000256" key="5">
    <source>
        <dbReference type="PROSITE-ProRule" id="PRU01248"/>
    </source>
</evidence>
<dbReference type="InterPro" id="IPR044068">
    <property type="entry name" value="CB"/>
</dbReference>
<accession>A0A556SUF4</accession>
<dbReference type="InterPro" id="IPR038488">
    <property type="entry name" value="Integrase_DNA-bd_sf"/>
</dbReference>
<dbReference type="InterPro" id="IPR013762">
    <property type="entry name" value="Integrase-like_cat_sf"/>
</dbReference>
<dbReference type="SUPFAM" id="SSF56349">
    <property type="entry name" value="DNA breaking-rejoining enzymes"/>
    <property type="match status" value="1"/>
</dbReference>
<dbReference type="Proteomes" id="UP000319483">
    <property type="component" value="Unassembled WGS sequence"/>
</dbReference>
<dbReference type="GO" id="GO:0003677">
    <property type="term" value="F:DNA binding"/>
    <property type="evidence" value="ECO:0007669"/>
    <property type="project" value="UniProtKB-UniRule"/>
</dbReference>
<dbReference type="Gene3D" id="1.10.443.10">
    <property type="entry name" value="Intergrase catalytic core"/>
    <property type="match status" value="1"/>
</dbReference>
<dbReference type="PROSITE" id="PS51898">
    <property type="entry name" value="TYR_RECOMBINASE"/>
    <property type="match status" value="1"/>
</dbReference>
<evidence type="ECO:0000256" key="2">
    <source>
        <dbReference type="ARBA" id="ARBA00022908"/>
    </source>
</evidence>
<comment type="caution">
    <text evidence="8">The sequence shown here is derived from an EMBL/GenBank/DDBJ whole genome shotgun (WGS) entry which is preliminary data.</text>
</comment>
<evidence type="ECO:0000313" key="9">
    <source>
        <dbReference type="Proteomes" id="UP000319483"/>
    </source>
</evidence>
<protein>
    <submittedName>
        <fullName evidence="8">Tyrosine-type recombinase/integrase</fullName>
    </submittedName>
</protein>
<keyword evidence="3 5" id="KW-0238">DNA-binding</keyword>
<keyword evidence="2" id="KW-0229">DNA integration</keyword>
<dbReference type="CDD" id="cd00801">
    <property type="entry name" value="INT_P4_C"/>
    <property type="match status" value="1"/>
</dbReference>
<gene>
    <name evidence="8" type="ORF">FPQ15_02825</name>
</gene>
<dbReference type="Pfam" id="PF22022">
    <property type="entry name" value="Phage_int_M"/>
    <property type="match status" value="1"/>
</dbReference>
<dbReference type="InterPro" id="IPR002104">
    <property type="entry name" value="Integrase_catalytic"/>
</dbReference>
<dbReference type="Pfam" id="PF00589">
    <property type="entry name" value="Phage_integrase"/>
    <property type="match status" value="1"/>
</dbReference>
<sequence length="410" mass="46957">MAKIIKPLNDTQIKSAKPKEKDFTLSDGNGLYLLIKSNGSKIWRFNYISPDSKKRTLVSFGSYPEITLFNARQKRDEYRSLVSQGVDPLQHKQSIQNQSKKEKDNTFYKVAERWLEQQNSRDITSGTIRRIKNSFVNYIYPSLGDIPISQLKAKDFIEALKPLECAGKLDTVKRISQRINRVMTYAVNNDLIEYNPAGKIGAVFKVAHKQNMPSLPPSELPRIMKAISLASIELQTRCLIEWQLLTITRPIEAVSALWSEIDLKNELWTIPADKMKMRRDHTIPLNKQAIRIIEIMKPISGHSEYVFPTLKAPFNKHMNKETVNTALKRMGFKGELVAHGFRSLASTALNEHGFDYDLIEVSLAHVDRNAVRAIYNRATYLDKRRDMMQWWGDFVEQASQGNVSLSAAQK</sequence>
<dbReference type="PANTHER" id="PTHR30629:SF6">
    <property type="entry name" value="PROPHAGE INTEGRASE INTA-RELATED"/>
    <property type="match status" value="1"/>
</dbReference>
<evidence type="ECO:0000313" key="8">
    <source>
        <dbReference type="EMBL" id="TSK04765.1"/>
    </source>
</evidence>
<dbReference type="EMBL" id="VMHM01000003">
    <property type="protein sequence ID" value="TSK04765.1"/>
    <property type="molecule type" value="Genomic_DNA"/>
</dbReference>
<dbReference type="NCBIfam" id="NF007246">
    <property type="entry name" value="PRK09692.1"/>
    <property type="match status" value="1"/>
</dbReference>
<evidence type="ECO:0000259" key="6">
    <source>
        <dbReference type="PROSITE" id="PS51898"/>
    </source>
</evidence>
<proteinExistence type="inferred from homology"/>
<feature type="domain" description="Core-binding (CB)" evidence="7">
    <location>
        <begin position="105"/>
        <end position="187"/>
    </location>
</feature>
<keyword evidence="4" id="KW-0233">DNA recombination</keyword>
<dbReference type="GO" id="GO:0015074">
    <property type="term" value="P:DNA integration"/>
    <property type="evidence" value="ECO:0007669"/>
    <property type="project" value="UniProtKB-KW"/>
</dbReference>
<dbReference type="GO" id="GO:0006310">
    <property type="term" value="P:DNA recombination"/>
    <property type="evidence" value="ECO:0007669"/>
    <property type="project" value="UniProtKB-KW"/>
</dbReference>
<dbReference type="Gene3D" id="3.30.160.390">
    <property type="entry name" value="Integrase, DNA-binding domain"/>
    <property type="match status" value="1"/>
</dbReference>
<feature type="domain" description="Tyr recombinase" evidence="6">
    <location>
        <begin position="210"/>
        <end position="388"/>
    </location>
</feature>
<dbReference type="Gene3D" id="1.10.150.130">
    <property type="match status" value="1"/>
</dbReference>
<reference evidence="8 9" key="1">
    <citation type="submission" date="2019-07" db="EMBL/GenBank/DDBJ databases">
        <title>Gilliamella genomes.</title>
        <authorList>
            <person name="Zheng H."/>
        </authorList>
    </citation>
    <scope>NUCLEOTIDE SEQUENCE [LARGE SCALE GENOMIC DNA]</scope>
    <source>
        <strain evidence="8 9">W8127</strain>
    </source>
</reference>
<comment type="similarity">
    <text evidence="1">Belongs to the 'phage' integrase family.</text>
</comment>
<dbReference type="InterPro" id="IPR010998">
    <property type="entry name" value="Integrase_recombinase_N"/>
</dbReference>
<dbReference type="RefSeq" id="WP_144091432.1">
    <property type="nucleotide sequence ID" value="NZ_VMHM01000003.1"/>
</dbReference>
<dbReference type="AlphaFoldDB" id="A0A556SUF4"/>
<evidence type="ECO:0000256" key="3">
    <source>
        <dbReference type="ARBA" id="ARBA00023125"/>
    </source>
</evidence>
<dbReference type="PANTHER" id="PTHR30629">
    <property type="entry name" value="PROPHAGE INTEGRASE"/>
    <property type="match status" value="1"/>
</dbReference>
<dbReference type="InterPro" id="IPR011010">
    <property type="entry name" value="DNA_brk_join_enz"/>
</dbReference>
<evidence type="ECO:0000256" key="1">
    <source>
        <dbReference type="ARBA" id="ARBA00008857"/>
    </source>
</evidence>
<name>A0A556SUF4_9GAMM</name>
<dbReference type="InterPro" id="IPR053876">
    <property type="entry name" value="Phage_int_M"/>
</dbReference>
<dbReference type="Pfam" id="PF13356">
    <property type="entry name" value="Arm-DNA-bind_3"/>
    <property type="match status" value="1"/>
</dbReference>
<evidence type="ECO:0000259" key="7">
    <source>
        <dbReference type="PROSITE" id="PS51900"/>
    </source>
</evidence>
<evidence type="ECO:0000256" key="4">
    <source>
        <dbReference type="ARBA" id="ARBA00023172"/>
    </source>
</evidence>
<dbReference type="InterPro" id="IPR050808">
    <property type="entry name" value="Phage_Integrase"/>
</dbReference>
<dbReference type="InterPro" id="IPR025166">
    <property type="entry name" value="Integrase_DNA_bind_dom"/>
</dbReference>
<dbReference type="PROSITE" id="PS51900">
    <property type="entry name" value="CB"/>
    <property type="match status" value="1"/>
</dbReference>
<organism evidence="8 9">
    <name type="scientific">Gilliamella apicola</name>
    <dbReference type="NCBI Taxonomy" id="1196095"/>
    <lineage>
        <taxon>Bacteria</taxon>
        <taxon>Pseudomonadati</taxon>
        <taxon>Pseudomonadota</taxon>
        <taxon>Gammaproteobacteria</taxon>
        <taxon>Orbales</taxon>
        <taxon>Orbaceae</taxon>
        <taxon>Gilliamella</taxon>
    </lineage>
</organism>